<dbReference type="AlphaFoldDB" id="A0A1C3E691"/>
<evidence type="ECO:0000313" key="3">
    <source>
        <dbReference type="Proteomes" id="UP000094828"/>
    </source>
</evidence>
<accession>A0A1C3E691</accession>
<dbReference type="InterPro" id="IPR050767">
    <property type="entry name" value="Sel1_AlgK"/>
</dbReference>
<dbReference type="SUPFAM" id="SSF81901">
    <property type="entry name" value="HCP-like"/>
    <property type="match status" value="1"/>
</dbReference>
<dbReference type="PANTHER" id="PTHR11102:SF160">
    <property type="entry name" value="ERAD-ASSOCIATED E3 UBIQUITIN-PROTEIN LIGASE COMPONENT HRD3"/>
    <property type="match status" value="1"/>
</dbReference>
<name>A0A1C3E691_9PLAN</name>
<reference evidence="2 3" key="1">
    <citation type="submission" date="2016-05" db="EMBL/GenBank/DDBJ databases">
        <title>Genomic and physiological characterization of Planctopirus sp. isolated from fresh water lake.</title>
        <authorList>
            <person name="Subhash Y."/>
            <person name="Ramana C."/>
        </authorList>
    </citation>
    <scope>NUCLEOTIDE SEQUENCE [LARGE SCALE GENOMIC DNA]</scope>
    <source>
        <strain evidence="2 3">JC280</strain>
    </source>
</reference>
<gene>
    <name evidence="2" type="ORF">A6X21_10995</name>
</gene>
<proteinExistence type="predicted"/>
<sequence>MDHSLTTFFSPDHRRFLRGAGLLILIVLWQPVASQAQTPTPASRPATSTLPVLKSDESLRSKVEECLRIQAIRDTRDTSLVEVMIQVDEPPVGMGFDLFLQKGERKLYVGPLAWSPGKIAHWAYNVDVSTENGSFSLIFLPSAVAVSKLKRFDPFNKVKNLDSIWDGDSIVKTSKISTQRIGGMLDRKPPSIDQAREDQTERLQGDGTVIEQFKQDGNLVAARQALENAVNQHPENATDWFNLGCLLIIEARHRKAVDCFVKVLKIEASSSLADEAQLQLRRVGSYLVHSASNGDADAMCGLGLMYRQGWGPKPDRLEAKKWLRSAANEGNAEAMSYLGAMYAQDLATCEDNPKIKSWYRLQTLEMFRKAAELGNADAMRWLATHEQF</sequence>
<comment type="caution">
    <text evidence="2">The sequence shown here is derived from an EMBL/GenBank/DDBJ whole genome shotgun (WGS) entry which is preliminary data.</text>
</comment>
<feature type="repeat" description="TPR" evidence="1">
    <location>
        <begin position="237"/>
        <end position="270"/>
    </location>
</feature>
<dbReference type="InterPro" id="IPR006597">
    <property type="entry name" value="Sel1-like"/>
</dbReference>
<keyword evidence="1" id="KW-0802">TPR repeat</keyword>
<dbReference type="InterPro" id="IPR019734">
    <property type="entry name" value="TPR_rpt"/>
</dbReference>
<dbReference type="Proteomes" id="UP000094828">
    <property type="component" value="Unassembled WGS sequence"/>
</dbReference>
<organism evidence="2 3">
    <name type="scientific">Planctopirus hydrillae</name>
    <dbReference type="NCBI Taxonomy" id="1841610"/>
    <lineage>
        <taxon>Bacteria</taxon>
        <taxon>Pseudomonadati</taxon>
        <taxon>Planctomycetota</taxon>
        <taxon>Planctomycetia</taxon>
        <taxon>Planctomycetales</taxon>
        <taxon>Planctomycetaceae</taxon>
        <taxon>Planctopirus</taxon>
    </lineage>
</organism>
<dbReference type="Gene3D" id="1.25.40.10">
    <property type="entry name" value="Tetratricopeptide repeat domain"/>
    <property type="match status" value="2"/>
</dbReference>
<protein>
    <submittedName>
        <fullName evidence="2">Uncharacterized protein</fullName>
    </submittedName>
</protein>
<evidence type="ECO:0000313" key="2">
    <source>
        <dbReference type="EMBL" id="ODA28767.1"/>
    </source>
</evidence>
<dbReference type="PANTHER" id="PTHR11102">
    <property type="entry name" value="SEL-1-LIKE PROTEIN"/>
    <property type="match status" value="1"/>
</dbReference>
<keyword evidence="3" id="KW-1185">Reference proteome</keyword>
<dbReference type="STRING" id="1841610.A6X21_10995"/>
<dbReference type="Pfam" id="PF08238">
    <property type="entry name" value="Sel1"/>
    <property type="match status" value="2"/>
</dbReference>
<dbReference type="SMART" id="SM00671">
    <property type="entry name" value="SEL1"/>
    <property type="match status" value="2"/>
</dbReference>
<dbReference type="EMBL" id="LYDR01000151">
    <property type="protein sequence ID" value="ODA28767.1"/>
    <property type="molecule type" value="Genomic_DNA"/>
</dbReference>
<evidence type="ECO:0000256" key="1">
    <source>
        <dbReference type="PROSITE-ProRule" id="PRU00339"/>
    </source>
</evidence>
<dbReference type="InterPro" id="IPR011990">
    <property type="entry name" value="TPR-like_helical_dom_sf"/>
</dbReference>
<dbReference type="PROSITE" id="PS50005">
    <property type="entry name" value="TPR"/>
    <property type="match status" value="1"/>
</dbReference>